<organism evidence="4 5">
    <name type="scientific">Trichoglossum hirsutum</name>
    <dbReference type="NCBI Taxonomy" id="265104"/>
    <lineage>
        <taxon>Eukaryota</taxon>
        <taxon>Fungi</taxon>
        <taxon>Dikarya</taxon>
        <taxon>Ascomycota</taxon>
        <taxon>Pezizomycotina</taxon>
        <taxon>Geoglossomycetes</taxon>
        <taxon>Geoglossales</taxon>
        <taxon>Geoglossaceae</taxon>
        <taxon>Trichoglossum</taxon>
    </lineage>
</organism>
<dbReference type="Proteomes" id="UP000750711">
    <property type="component" value="Unassembled WGS sequence"/>
</dbReference>
<feature type="domain" description="tRNA-splicing endonuclease subunit Sen54 N-terminal" evidence="3">
    <location>
        <begin position="71"/>
        <end position="138"/>
    </location>
</feature>
<evidence type="ECO:0000313" key="5">
    <source>
        <dbReference type="Proteomes" id="UP000750711"/>
    </source>
</evidence>
<keyword evidence="5" id="KW-1185">Reference proteome</keyword>
<dbReference type="InterPro" id="IPR024337">
    <property type="entry name" value="tRNA_splic_suSen54"/>
</dbReference>
<gene>
    <name evidence="4" type="ORF">GP486_002383</name>
</gene>
<sequence>MADADEDNPRAFQPNTDEIDLSDEAVDWRVLGVFSKSDHPTIPRRGEKDFEPDGTGHQDRILADSRRAMNDALSLERIQPPKGHIRAIWHEELQRASVTKPRGTHFQTVGKQESNGNLWLLPEETLWLLERGTMGCWWESGLPMSLQGCYAACLSDESGLTLERFQVFANLKRTGYTVMRAPTWDSEGVDCVSRAVIQQGGLSVWVVGLFRSIFNSTFGSRPPSPSGPLVEPGLWRSYSGIYERLALIPFHNPVLSASESISSKNTDPPFRIAYNVWKPRPSFKKSSPGEPDFRVAVVNARETSVPTLTQISALLESVPYDPPTSGMQRHSYMRLKHGHRNVILAVVDQGVISYLRLGDAGFGLEKMYGITTKRGLGSKRGARIGGGGRGGKAKARA</sequence>
<comment type="caution">
    <text evidence="4">The sequence shown here is derived from an EMBL/GenBank/DDBJ whole genome shotgun (WGS) entry which is preliminary data.</text>
</comment>
<name>A0A9P8LFB5_9PEZI</name>
<evidence type="ECO:0000259" key="3">
    <source>
        <dbReference type="Pfam" id="PF12928"/>
    </source>
</evidence>
<dbReference type="EMBL" id="JAGHQM010000261">
    <property type="protein sequence ID" value="KAH0563050.1"/>
    <property type="molecule type" value="Genomic_DNA"/>
</dbReference>
<comment type="similarity">
    <text evidence="1">Belongs to the SEN54 family.</text>
</comment>
<dbReference type="GO" id="GO:0000379">
    <property type="term" value="P:tRNA-type intron splice site recognition and cleavage"/>
    <property type="evidence" value="ECO:0007669"/>
    <property type="project" value="TreeGrafter"/>
</dbReference>
<dbReference type="GO" id="GO:0000214">
    <property type="term" value="C:tRNA-intron endonuclease complex"/>
    <property type="evidence" value="ECO:0007669"/>
    <property type="project" value="TreeGrafter"/>
</dbReference>
<dbReference type="InterPro" id="IPR024336">
    <property type="entry name" value="tRNA_splic_suSen54_N"/>
</dbReference>
<keyword evidence="2" id="KW-0819">tRNA processing</keyword>
<evidence type="ECO:0000256" key="1">
    <source>
        <dbReference type="ARBA" id="ARBA00005736"/>
    </source>
</evidence>
<dbReference type="PANTHER" id="PTHR21027">
    <property type="entry name" value="TRNA-SPLICING ENDONUCLEASE SUBUNIT SEN54"/>
    <property type="match status" value="1"/>
</dbReference>
<dbReference type="PANTHER" id="PTHR21027:SF1">
    <property type="entry name" value="TRNA-SPLICING ENDONUCLEASE SUBUNIT SEN54"/>
    <property type="match status" value="1"/>
</dbReference>
<evidence type="ECO:0000256" key="2">
    <source>
        <dbReference type="ARBA" id="ARBA00022694"/>
    </source>
</evidence>
<reference evidence="4" key="1">
    <citation type="submission" date="2021-03" db="EMBL/GenBank/DDBJ databases">
        <title>Comparative genomics and phylogenomic investigation of the class Geoglossomycetes provide insights into ecological specialization and systematics.</title>
        <authorList>
            <person name="Melie T."/>
            <person name="Pirro S."/>
            <person name="Miller A.N."/>
            <person name="Quandt A."/>
        </authorList>
    </citation>
    <scope>NUCLEOTIDE SEQUENCE</scope>
    <source>
        <strain evidence="4">CAQ_001_2017</strain>
    </source>
</reference>
<protein>
    <recommendedName>
        <fullName evidence="3">tRNA-splicing endonuclease subunit Sen54 N-terminal domain-containing protein</fullName>
    </recommendedName>
</protein>
<accession>A0A9P8LFB5</accession>
<dbReference type="AlphaFoldDB" id="A0A9P8LFB5"/>
<dbReference type="Pfam" id="PF12928">
    <property type="entry name" value="tRNA_int_end_N2"/>
    <property type="match status" value="1"/>
</dbReference>
<proteinExistence type="inferred from homology"/>
<evidence type="ECO:0000313" key="4">
    <source>
        <dbReference type="EMBL" id="KAH0563050.1"/>
    </source>
</evidence>